<keyword evidence="1" id="KW-1133">Transmembrane helix</keyword>
<proteinExistence type="predicted"/>
<dbReference type="EMBL" id="MFJD01000008">
    <property type="protein sequence ID" value="OGG02413.1"/>
    <property type="molecule type" value="Genomic_DNA"/>
</dbReference>
<accession>A0A1F5YQQ6</accession>
<evidence type="ECO:0000313" key="2">
    <source>
        <dbReference type="EMBL" id="OGG02413.1"/>
    </source>
</evidence>
<comment type="caution">
    <text evidence="2">The sequence shown here is derived from an EMBL/GenBank/DDBJ whole genome shotgun (WGS) entry which is preliminary data.</text>
</comment>
<evidence type="ECO:0000256" key="1">
    <source>
        <dbReference type="SAM" id="Phobius"/>
    </source>
</evidence>
<name>A0A1F5YQQ6_9BACT</name>
<keyword evidence="1" id="KW-0812">Transmembrane</keyword>
<evidence type="ECO:0000313" key="3">
    <source>
        <dbReference type="Proteomes" id="UP000178448"/>
    </source>
</evidence>
<feature type="transmembrane region" description="Helical" evidence="1">
    <location>
        <begin position="98"/>
        <end position="116"/>
    </location>
</feature>
<dbReference type="Proteomes" id="UP000178448">
    <property type="component" value="Unassembled WGS sequence"/>
</dbReference>
<protein>
    <submittedName>
        <fullName evidence="2">Uncharacterized protein</fullName>
    </submittedName>
</protein>
<feature type="transmembrane region" description="Helical" evidence="1">
    <location>
        <begin position="59"/>
        <end position="78"/>
    </location>
</feature>
<reference evidence="2 3" key="1">
    <citation type="journal article" date="2016" name="Nat. Commun.">
        <title>Thousands of microbial genomes shed light on interconnected biogeochemical processes in an aquifer system.</title>
        <authorList>
            <person name="Anantharaman K."/>
            <person name="Brown C.T."/>
            <person name="Hug L.A."/>
            <person name="Sharon I."/>
            <person name="Castelle C.J."/>
            <person name="Probst A.J."/>
            <person name="Thomas B.C."/>
            <person name="Singh A."/>
            <person name="Wilkins M.J."/>
            <person name="Karaoz U."/>
            <person name="Brodie E.L."/>
            <person name="Williams K.H."/>
            <person name="Hubbard S.S."/>
            <person name="Banfield J.F."/>
        </authorList>
    </citation>
    <scope>NUCLEOTIDE SEQUENCE [LARGE SCALE GENOMIC DNA]</scope>
</reference>
<organism evidence="2 3">
    <name type="scientific">Candidatus Gottesmanbacteria bacterium RBG_16_52_11</name>
    <dbReference type="NCBI Taxonomy" id="1798374"/>
    <lineage>
        <taxon>Bacteria</taxon>
        <taxon>Candidatus Gottesmaniibacteriota</taxon>
    </lineage>
</organism>
<sequence length="124" mass="14503">MYEFLEEIRDEAEDFFEDIWEYFLHRKHPKVRKIRQVEVNGVLTKVRPAYLFAERIDNLLKMVFAASITFSAFMASYLGYTKLSDLLDVLIRTFAGRILMIVIGVSMLLSSFWKLINLRAADTA</sequence>
<gene>
    <name evidence="2" type="ORF">A2Z33_05120</name>
</gene>
<dbReference type="AlphaFoldDB" id="A0A1F5YQQ6"/>
<keyword evidence="1" id="KW-0472">Membrane</keyword>